<keyword evidence="11" id="KW-0966">Cell projection</keyword>
<keyword evidence="7" id="KW-0862">Zinc</keyword>
<evidence type="ECO:0000256" key="9">
    <source>
        <dbReference type="ARBA" id="ARBA00023049"/>
    </source>
</evidence>
<comment type="similarity">
    <text evidence="13">Belongs to the peptidase M67A family. PSMD14 subfamily.</text>
</comment>
<gene>
    <name evidence="19" type="primary">Psmd14</name>
    <name evidence="19" type="ORF">T05_14229</name>
</gene>
<dbReference type="PROSITE" id="PS50249">
    <property type="entry name" value="MPN"/>
    <property type="match status" value="1"/>
</dbReference>
<dbReference type="EMBL" id="JYDJ01000101">
    <property type="protein sequence ID" value="KRX44234.1"/>
    <property type="molecule type" value="Genomic_DNA"/>
</dbReference>
<evidence type="ECO:0000256" key="12">
    <source>
        <dbReference type="ARBA" id="ARBA00059976"/>
    </source>
</evidence>
<dbReference type="GO" id="GO:0000502">
    <property type="term" value="C:proteasome complex"/>
    <property type="evidence" value="ECO:0007669"/>
    <property type="project" value="UniProtKB-KW"/>
</dbReference>
<dbReference type="FunFam" id="3.40.140.10:FF:000001">
    <property type="entry name" value="26S proteasome non-ATPase regulatory subunit"/>
    <property type="match status" value="1"/>
</dbReference>
<dbReference type="PROSITE" id="PS51381">
    <property type="entry name" value="C2_B9"/>
    <property type="match status" value="1"/>
</dbReference>
<keyword evidence="6" id="KW-0378">Hydrolase</keyword>
<comment type="subcellular location">
    <subcellularLocation>
        <location evidence="1">Cytoplasm</location>
        <location evidence="1">Cytoskeleton</location>
        <location evidence="1">Cilium basal body</location>
    </subcellularLocation>
</comment>
<keyword evidence="20" id="KW-1185">Reference proteome</keyword>
<dbReference type="CDD" id="cd08069">
    <property type="entry name" value="MPN_RPN11_CSN5"/>
    <property type="match status" value="1"/>
</dbReference>
<evidence type="ECO:0000256" key="3">
    <source>
        <dbReference type="ARBA" id="ARBA00022670"/>
    </source>
</evidence>
<dbReference type="SMART" id="SM00232">
    <property type="entry name" value="JAB_MPN"/>
    <property type="match status" value="1"/>
</dbReference>
<dbReference type="Pfam" id="PF07162">
    <property type="entry name" value="B9-C2"/>
    <property type="match status" value="1"/>
</dbReference>
<keyword evidence="9" id="KW-0482">Metalloprotease</keyword>
<feature type="domain" description="MPN" evidence="18">
    <location>
        <begin position="32"/>
        <end position="167"/>
    </location>
</feature>
<evidence type="ECO:0000313" key="20">
    <source>
        <dbReference type="Proteomes" id="UP000055048"/>
    </source>
</evidence>
<evidence type="ECO:0000256" key="11">
    <source>
        <dbReference type="ARBA" id="ARBA00023273"/>
    </source>
</evidence>
<sequence length="731" mass="84644">MTNILTVMYYYAMRLSGGSSGDTPAVDTAEQVYISSLALLKMLKHGRAGVPMEVMGLMLGDFVDDYTVRVVDVFAMPQSGTGVSVEAVDPVFQARMLEMLRQTGRPEMVVGWYHSHPGFGCWLSGVDINTQQSFEALSERAVAVVIDPIQSVKGKVVIDAFRLINAQTILAGHEPRQTTSNLGHLKKPSIQALIHGLNRHYYSISINYRMNELEAKMLESLHKHTWITGLQMDTFSNTRRKNLVWCKTIADCAKSYKKALEEEEKMTPEQLAIKNVGKKDPKRHLEETVDAMLDYNILQCLGTSMNSLMFQQKPCRMEHDKEKTNESDSAQCRFEEYTFSWLEKQYSQKPVYSTQEMKIMAYLGEELAEKHKVEDEFLLCTIQLINGRYLRVMPDFNYQTKKPYEIHSRTGFFQYTVECLSDITVLPADLELNLLKKSFDESHEKYSTNKLYESSEFDFPQKRSLRIVYYGEITSAEDFEYNHLLVHYFLDIPKGWMCKSDKTSGVTQTCLVKNIRNNGRSAYFAFPIELELCLDLDYYYVSEDYPMWPQLFLTVMSLDTYNRYRLEGYGYMSLPTDPGISEHIVNTWRPAEDVVSNLRRFFIGGSFELEDVLCCRYAKSFEVLHYISYVYTFFGERILSKYGFRTVSSGSVKLKFYSIHQCRTQLGFSSSVLRVLEVFQRARQKMIAIQETVRSERMKLCYSEFMIKANSKHDDEKSNKLCKLKNMKIRK</sequence>
<evidence type="ECO:0000256" key="6">
    <source>
        <dbReference type="ARBA" id="ARBA00022801"/>
    </source>
</evidence>
<keyword evidence="2" id="KW-0963">Cytoplasm</keyword>
<dbReference type="GO" id="GO:0008237">
    <property type="term" value="F:metallopeptidase activity"/>
    <property type="evidence" value="ECO:0007669"/>
    <property type="project" value="UniProtKB-KW"/>
</dbReference>
<dbReference type="InterPro" id="IPR010796">
    <property type="entry name" value="C2_B9-type_dom"/>
</dbReference>
<dbReference type="GO" id="GO:0030030">
    <property type="term" value="P:cell projection organization"/>
    <property type="evidence" value="ECO:0007669"/>
    <property type="project" value="UniProtKB-KW"/>
</dbReference>
<dbReference type="InterPro" id="IPR037518">
    <property type="entry name" value="MPN"/>
</dbReference>
<dbReference type="SUPFAM" id="SSF102712">
    <property type="entry name" value="JAB1/MPN domain"/>
    <property type="match status" value="1"/>
</dbReference>
<keyword evidence="10" id="KW-0206">Cytoskeleton</keyword>
<dbReference type="Proteomes" id="UP000055048">
    <property type="component" value="Unassembled WGS sequence"/>
</dbReference>
<evidence type="ECO:0000256" key="10">
    <source>
        <dbReference type="ARBA" id="ARBA00023212"/>
    </source>
</evidence>
<evidence type="ECO:0000256" key="1">
    <source>
        <dbReference type="ARBA" id="ARBA00004120"/>
    </source>
</evidence>
<dbReference type="Pfam" id="PF23594">
    <property type="entry name" value="RPN11_C"/>
    <property type="match status" value="1"/>
</dbReference>
<keyword evidence="3" id="KW-0645">Protease</keyword>
<evidence type="ECO:0000256" key="15">
    <source>
        <dbReference type="ARBA" id="ARBA00068188"/>
    </source>
</evidence>
<evidence type="ECO:0000256" key="13">
    <source>
        <dbReference type="ARBA" id="ARBA00061051"/>
    </source>
</evidence>
<comment type="subunit">
    <text evidence="14">Component of the 19S regulatory cap of the 26S proteasome.</text>
</comment>
<evidence type="ECO:0000313" key="19">
    <source>
        <dbReference type="EMBL" id="KRX44234.1"/>
    </source>
</evidence>
<evidence type="ECO:0000256" key="8">
    <source>
        <dbReference type="ARBA" id="ARBA00022942"/>
    </source>
</evidence>
<dbReference type="GO" id="GO:0006508">
    <property type="term" value="P:proteolysis"/>
    <property type="evidence" value="ECO:0007669"/>
    <property type="project" value="UniProtKB-KW"/>
</dbReference>
<comment type="caution">
    <text evidence="19">The sequence shown here is derived from an EMBL/GenBank/DDBJ whole genome shotgun (WGS) entry which is preliminary data.</text>
</comment>
<evidence type="ECO:0000256" key="7">
    <source>
        <dbReference type="ARBA" id="ARBA00022833"/>
    </source>
</evidence>
<keyword evidence="8 19" id="KW-0647">Proteasome</keyword>
<proteinExistence type="inferred from homology"/>
<evidence type="ECO:0000256" key="14">
    <source>
        <dbReference type="ARBA" id="ARBA00064575"/>
    </source>
</evidence>
<evidence type="ECO:0000256" key="2">
    <source>
        <dbReference type="ARBA" id="ARBA00022490"/>
    </source>
</evidence>
<dbReference type="GO" id="GO:0005929">
    <property type="term" value="C:cilium"/>
    <property type="evidence" value="ECO:0007669"/>
    <property type="project" value="UniProtKB-ARBA"/>
</dbReference>
<dbReference type="AlphaFoldDB" id="A0A0V0TYZ7"/>
<name>A0A0V0TYZ7_9BILA</name>
<dbReference type="Gene3D" id="3.40.140.10">
    <property type="entry name" value="Cytidine Deaminase, domain 2"/>
    <property type="match status" value="1"/>
</dbReference>
<keyword evidence="5" id="KW-0970">Cilium biogenesis/degradation</keyword>
<keyword evidence="4" id="KW-0479">Metal-binding</keyword>
<evidence type="ECO:0000256" key="17">
    <source>
        <dbReference type="ARBA" id="ARBA00078982"/>
    </source>
</evidence>
<evidence type="ECO:0000259" key="18">
    <source>
        <dbReference type="PROSITE" id="PS50249"/>
    </source>
</evidence>
<organism evidence="19 20">
    <name type="scientific">Trichinella murrelli</name>
    <dbReference type="NCBI Taxonomy" id="144512"/>
    <lineage>
        <taxon>Eukaryota</taxon>
        <taxon>Metazoa</taxon>
        <taxon>Ecdysozoa</taxon>
        <taxon>Nematoda</taxon>
        <taxon>Enoplea</taxon>
        <taxon>Dorylaimia</taxon>
        <taxon>Trichinellida</taxon>
        <taxon>Trichinellidae</taxon>
        <taxon>Trichinella</taxon>
    </lineage>
</organism>
<comment type="function">
    <text evidence="12">Metalloprotease component of the 26S proteasome that specifically cleaves 'Lys-63'-linked polyubiquitin chains. The 26S proteasome is involved in the ATP-dependent degradation of ubiquitinated proteins. The function of the 'Lys-63'-specific deubiquitination of the proteasome is unclear.</text>
</comment>
<evidence type="ECO:0000256" key="4">
    <source>
        <dbReference type="ARBA" id="ARBA00022723"/>
    </source>
</evidence>
<reference evidence="19 20" key="1">
    <citation type="submission" date="2015-01" db="EMBL/GenBank/DDBJ databases">
        <title>Evolution of Trichinella species and genotypes.</title>
        <authorList>
            <person name="Korhonen P.K."/>
            <person name="Edoardo P."/>
            <person name="Giuseppe L.R."/>
            <person name="Gasser R.B."/>
        </authorList>
    </citation>
    <scope>NUCLEOTIDE SEQUENCE [LARGE SCALE GENOMIC DNA]</scope>
    <source>
        <strain evidence="19">ISS417</strain>
    </source>
</reference>
<protein>
    <recommendedName>
        <fullName evidence="15">26S proteasome non-ATPase regulatory subunit 14</fullName>
    </recommendedName>
    <alternativeName>
        <fullName evidence="16 17">26S Proteasome regulatory subunit RPN11</fullName>
    </alternativeName>
</protein>
<dbReference type="GO" id="GO:0046872">
    <property type="term" value="F:metal ion binding"/>
    <property type="evidence" value="ECO:0007669"/>
    <property type="project" value="UniProtKB-KW"/>
</dbReference>
<dbReference type="Pfam" id="PF01398">
    <property type="entry name" value="JAB"/>
    <property type="match status" value="1"/>
</dbReference>
<dbReference type="InterPro" id="IPR050242">
    <property type="entry name" value="JAMM_MPN+_peptidase_M67A"/>
</dbReference>
<accession>A0A0V0TYZ7</accession>
<evidence type="ECO:0000256" key="5">
    <source>
        <dbReference type="ARBA" id="ARBA00022794"/>
    </source>
</evidence>
<dbReference type="InterPro" id="IPR056263">
    <property type="entry name" value="RPN11_C"/>
</dbReference>
<dbReference type="InterPro" id="IPR000555">
    <property type="entry name" value="JAMM/MPN+_dom"/>
</dbReference>
<evidence type="ECO:0000256" key="16">
    <source>
        <dbReference type="ARBA" id="ARBA00077355"/>
    </source>
</evidence>
<dbReference type="PANTHER" id="PTHR10410">
    <property type="entry name" value="EUKARYOTIC TRANSLATION INITIATION FACTOR 3 -RELATED"/>
    <property type="match status" value="1"/>
</dbReference>